<dbReference type="EMBL" id="CP000839">
    <property type="protein sequence ID" value="ABW31886.1"/>
    <property type="molecule type" value="Genomic_DNA"/>
</dbReference>
<accession>A8ZL59</accession>
<keyword evidence="1" id="KW-0614">Plasmid</keyword>
<name>A8ZL59_ACAM1</name>
<gene>
    <name evidence="1" type="ordered locus">AM1_B0163</name>
</gene>
<proteinExistence type="predicted"/>
<dbReference type="HOGENOM" id="CLU_3264088_0_0_3"/>
<dbReference type="Proteomes" id="UP000000268">
    <property type="component" value="Plasmid pREB2"/>
</dbReference>
<dbReference type="AlphaFoldDB" id="A8ZL59"/>
<organism evidence="1 2">
    <name type="scientific">Acaryochloris marina (strain MBIC 11017)</name>
    <dbReference type="NCBI Taxonomy" id="329726"/>
    <lineage>
        <taxon>Bacteria</taxon>
        <taxon>Bacillati</taxon>
        <taxon>Cyanobacteriota</taxon>
        <taxon>Cyanophyceae</taxon>
        <taxon>Acaryochloridales</taxon>
        <taxon>Acaryochloridaceae</taxon>
        <taxon>Acaryochloris</taxon>
    </lineage>
</organism>
<keyword evidence="2" id="KW-1185">Reference proteome</keyword>
<protein>
    <submittedName>
        <fullName evidence="1">Uncharacterized protein</fullName>
    </submittedName>
</protein>
<geneLocation type="plasmid" evidence="1 2">
    <name>pREB2</name>
</geneLocation>
<sequence length="41" mass="4429">MGLTMLIGTNPYHAESGNTRNTYLGKPEVTHMPAPLPTAFV</sequence>
<evidence type="ECO:0000313" key="1">
    <source>
        <dbReference type="EMBL" id="ABW31886.1"/>
    </source>
</evidence>
<evidence type="ECO:0000313" key="2">
    <source>
        <dbReference type="Proteomes" id="UP000000268"/>
    </source>
</evidence>
<reference evidence="1 2" key="1">
    <citation type="journal article" date="2008" name="Proc. Natl. Acad. Sci. U.S.A.">
        <title>Niche adaptation and genome expansion in the chlorophyll d-producing cyanobacterium Acaryochloris marina.</title>
        <authorList>
            <person name="Swingley W.D."/>
            <person name="Chen M."/>
            <person name="Cheung P.C."/>
            <person name="Conrad A.L."/>
            <person name="Dejesa L.C."/>
            <person name="Hao J."/>
            <person name="Honchak B.M."/>
            <person name="Karbach L.E."/>
            <person name="Kurdoglu A."/>
            <person name="Lahiri S."/>
            <person name="Mastrian S.D."/>
            <person name="Miyashita H."/>
            <person name="Page L."/>
            <person name="Ramakrishna P."/>
            <person name="Satoh S."/>
            <person name="Sattley W.M."/>
            <person name="Shimada Y."/>
            <person name="Taylor H.L."/>
            <person name="Tomo T."/>
            <person name="Tsuchiya T."/>
            <person name="Wang Z.T."/>
            <person name="Raymond J."/>
            <person name="Mimuro M."/>
            <person name="Blankenship R.E."/>
            <person name="Touchman J.W."/>
        </authorList>
    </citation>
    <scope>NUCLEOTIDE SEQUENCE [LARGE SCALE GENOMIC DNA]</scope>
    <source>
        <strain evidence="2">MBIC 11017</strain>
        <plasmid evidence="2">Plasmid pREB2</plasmid>
    </source>
</reference>
<dbReference type="KEGG" id="amr:AM1_B0163"/>